<dbReference type="Gene3D" id="2.10.260.10">
    <property type="match status" value="1"/>
</dbReference>
<comment type="caution">
    <text evidence="3">The sequence shown here is derived from an EMBL/GenBank/DDBJ whole genome shotgun (WGS) entry which is preliminary data.</text>
</comment>
<gene>
    <name evidence="3" type="ORF">JF625_11990</name>
</gene>
<dbReference type="Proteomes" id="UP000700706">
    <property type="component" value="Unassembled WGS sequence"/>
</dbReference>
<dbReference type="Pfam" id="PF04014">
    <property type="entry name" value="MazE_antitoxin"/>
    <property type="match status" value="1"/>
</dbReference>
<dbReference type="InterPro" id="IPR007159">
    <property type="entry name" value="SpoVT-AbrB_dom"/>
</dbReference>
<evidence type="ECO:0000256" key="1">
    <source>
        <dbReference type="PROSITE-ProRule" id="PRU01076"/>
    </source>
</evidence>
<keyword evidence="1 3" id="KW-0238">DNA-binding</keyword>
<dbReference type="GO" id="GO:0003677">
    <property type="term" value="F:DNA binding"/>
    <property type="evidence" value="ECO:0007669"/>
    <property type="project" value="UniProtKB-UniRule"/>
</dbReference>
<sequence length="76" mass="8853">MRVAKWGNSLAVRLPSTVVEALDLKEGDEIEIRIAADRAFLVDRDHSRQQALDRLRRLQRPLPPGFRFDRDEANER</sequence>
<dbReference type="SMART" id="SM00966">
    <property type="entry name" value="SpoVT_AbrB"/>
    <property type="match status" value="1"/>
</dbReference>
<feature type="domain" description="SpoVT-AbrB" evidence="2">
    <location>
        <begin position="1"/>
        <end position="46"/>
    </location>
</feature>
<name>A0A952FME6_9PROT</name>
<dbReference type="PROSITE" id="PS51740">
    <property type="entry name" value="SPOVT_ABRB"/>
    <property type="match status" value="1"/>
</dbReference>
<accession>A0A952FME6</accession>
<dbReference type="InterPro" id="IPR037914">
    <property type="entry name" value="SpoVT-AbrB_sf"/>
</dbReference>
<reference evidence="3" key="1">
    <citation type="submission" date="2020-06" db="EMBL/GenBank/DDBJ databases">
        <title>Stable isotope informed genome-resolved metagenomics uncovers potential trophic interactions in rhizosphere soil.</title>
        <authorList>
            <person name="Starr E.P."/>
            <person name="Shi S."/>
            <person name="Blazewicz S.J."/>
            <person name="Koch B.J."/>
            <person name="Probst A.J."/>
            <person name="Hungate B.A."/>
            <person name="Pett-Ridge J."/>
            <person name="Firestone M.K."/>
            <person name="Banfield J.F."/>
        </authorList>
    </citation>
    <scope>NUCLEOTIDE SEQUENCE</scope>
    <source>
        <strain evidence="3">YM_69_17</strain>
    </source>
</reference>
<proteinExistence type="predicted"/>
<evidence type="ECO:0000313" key="3">
    <source>
        <dbReference type="EMBL" id="MBW8725860.1"/>
    </source>
</evidence>
<protein>
    <submittedName>
        <fullName evidence="3">AbrB/MazE/SpoVT family DNA-binding domain-containing protein</fullName>
    </submittedName>
</protein>
<organism evidence="3 4">
    <name type="scientific">Inquilinus limosus</name>
    <dbReference type="NCBI Taxonomy" id="171674"/>
    <lineage>
        <taxon>Bacteria</taxon>
        <taxon>Pseudomonadati</taxon>
        <taxon>Pseudomonadota</taxon>
        <taxon>Alphaproteobacteria</taxon>
        <taxon>Rhodospirillales</taxon>
        <taxon>Rhodospirillaceae</taxon>
        <taxon>Inquilinus</taxon>
    </lineage>
</organism>
<dbReference type="EMBL" id="JAEKLZ010000188">
    <property type="protein sequence ID" value="MBW8725860.1"/>
    <property type="molecule type" value="Genomic_DNA"/>
</dbReference>
<dbReference type="AlphaFoldDB" id="A0A952FME6"/>
<evidence type="ECO:0000313" key="4">
    <source>
        <dbReference type="Proteomes" id="UP000700706"/>
    </source>
</evidence>
<evidence type="ECO:0000259" key="2">
    <source>
        <dbReference type="PROSITE" id="PS51740"/>
    </source>
</evidence>
<dbReference type="SUPFAM" id="SSF89447">
    <property type="entry name" value="AbrB/MazE/MraZ-like"/>
    <property type="match status" value="1"/>
</dbReference>